<feature type="region of interest" description="Disordered" evidence="1">
    <location>
        <begin position="310"/>
        <end position="329"/>
    </location>
</feature>
<dbReference type="OrthoDB" id="67750at2759"/>
<reference evidence="3 4" key="1">
    <citation type="submission" date="2019-03" db="EMBL/GenBank/DDBJ databases">
        <authorList>
            <person name="Gaulin E."/>
            <person name="Dumas B."/>
        </authorList>
    </citation>
    <scope>NUCLEOTIDE SEQUENCE [LARGE SCALE GENOMIC DNA]</scope>
    <source>
        <strain evidence="3">CBS 568.67</strain>
    </source>
</reference>
<dbReference type="AlphaFoldDB" id="A0A485LAX5"/>
<evidence type="ECO:0000313" key="3">
    <source>
        <dbReference type="EMBL" id="VFT95160.1"/>
    </source>
</evidence>
<reference evidence="2" key="2">
    <citation type="submission" date="2019-06" db="EMBL/GenBank/DDBJ databases">
        <title>Genomics analysis of Aphanomyces spp. identifies a new class of oomycete effector associated with host adaptation.</title>
        <authorList>
            <person name="Gaulin E."/>
        </authorList>
    </citation>
    <scope>NUCLEOTIDE SEQUENCE</scope>
    <source>
        <strain evidence="2">CBS 578.67</strain>
    </source>
</reference>
<feature type="region of interest" description="Disordered" evidence="1">
    <location>
        <begin position="175"/>
        <end position="195"/>
    </location>
</feature>
<organism evidence="3 4">
    <name type="scientific">Aphanomyces stellatus</name>
    <dbReference type="NCBI Taxonomy" id="120398"/>
    <lineage>
        <taxon>Eukaryota</taxon>
        <taxon>Sar</taxon>
        <taxon>Stramenopiles</taxon>
        <taxon>Oomycota</taxon>
        <taxon>Saprolegniomycetes</taxon>
        <taxon>Saprolegniales</taxon>
        <taxon>Verrucalvaceae</taxon>
        <taxon>Aphanomyces</taxon>
    </lineage>
</organism>
<name>A0A485LAX5_9STRA</name>
<dbReference type="EMBL" id="VJMH01006390">
    <property type="protein sequence ID" value="KAF0690174.1"/>
    <property type="molecule type" value="Genomic_DNA"/>
</dbReference>
<proteinExistence type="predicted"/>
<dbReference type="InterPro" id="IPR037383">
    <property type="entry name" value="CCDC87"/>
</dbReference>
<dbReference type="EMBL" id="CAADRA010006411">
    <property type="protein sequence ID" value="VFT95160.1"/>
    <property type="molecule type" value="Genomic_DNA"/>
</dbReference>
<feature type="region of interest" description="Disordered" evidence="1">
    <location>
        <begin position="456"/>
        <end position="480"/>
    </location>
</feature>
<dbReference type="Proteomes" id="UP000332933">
    <property type="component" value="Unassembled WGS sequence"/>
</dbReference>
<sequence>MRNEFKHLVVDSRSSQVLEPLRVPSKLKDRFDKAHKRFANKDGFVFTTDAATPPREAAKKNLPDVIMRNKLMAFESKWHCTTKTSVFYDPLDSSFERLTMEEREEVMNRIQSRVEQITESVEEKYRRRKQELDDQAIFDPAINKRRVQTMCLVDLQRNCNLDALKIQVLREFEDERRPGSKVQAGPRRASVTPTPPLNVLDQILKETTDQAALELKGSKKLQRMFRTQESIAKCLSESSLQPANLERRRSKRLGSLDSTASMHTLAMVAAVVATTSTKQQSQNQGASEHQAMVARHPDVASIVAALRTEEAKTQKKRARGGLRPGQDVAAKPESAVDEWKDQVDLFALIGARLNASLRRRAEGNLADYTATPVTYPELWTDLVRFTTRLRAKQATLAIESQASIDAPDHDRLSTRKANTQAKYHQCQDAILSRRRRQAKSADAASAAATALVLQSSGAENKTSAAPATHAPHALERRPSTILDERLNRLARRQPTVATSLVGARSEKAAVVPMVKHTSTRMLKRRKSALSWEWQTLTDPAEAKQVARQKHAALVEATAAAATHATATATEEEKAGAVVGIGAPSSGPSPRRSSHYHRVSSVAEPTHEALQRRLEDVWQQLGMPYRLRLTMLEKYASHDGAEALHAAIDVWEAAADAVVLREVLLAVRMATQAHQDLVPEEVDEYWAQLHDTCLVLPEVKPTPESFGAWVDSVMPAVTDSCKEALMTLFHTTGDVLTYEGNVYLEDELVQLEPTSG</sequence>
<evidence type="ECO:0000313" key="2">
    <source>
        <dbReference type="EMBL" id="KAF0690174.1"/>
    </source>
</evidence>
<evidence type="ECO:0000313" key="4">
    <source>
        <dbReference type="Proteomes" id="UP000332933"/>
    </source>
</evidence>
<feature type="compositionally biased region" description="Low complexity" evidence="1">
    <location>
        <begin position="462"/>
        <end position="471"/>
    </location>
</feature>
<dbReference type="PANTHER" id="PTHR16078">
    <property type="entry name" value="COILED-COIL DOMAIN-CONTAINING PROTEIN 87"/>
    <property type="match status" value="1"/>
</dbReference>
<gene>
    <name evidence="3" type="primary">Aste57867_18424</name>
    <name evidence="2" type="ORF">As57867_018362</name>
    <name evidence="3" type="ORF">ASTE57867_18424</name>
</gene>
<protein>
    <submittedName>
        <fullName evidence="3">Aste57867_18424 protein</fullName>
    </submittedName>
</protein>
<keyword evidence="4" id="KW-1185">Reference proteome</keyword>
<accession>A0A485LAX5</accession>
<dbReference type="PANTHER" id="PTHR16078:SF1">
    <property type="entry name" value="COILED-COIL DOMAIN-CONTAINING PROTEIN 87"/>
    <property type="match status" value="1"/>
</dbReference>
<evidence type="ECO:0000256" key="1">
    <source>
        <dbReference type="SAM" id="MobiDB-lite"/>
    </source>
</evidence>